<sequence>MDRLSAMRVFVCVVEQGSLSRAAEKLNLSRAMVSRYLADLEQWIGGRLLHRTTRSQSLTSAGEEVLVRCKALLLLSEEIEQVVDNSQQQPRGLLRITSSQSLIQAFLTDAVCDYLTFNPVAQIDICRQEKTLNLVDERIDLAIRITNQLDHNLIARRLGTCHSVLCAAPRYFEHHALPQTITDLSEHNCLTHEYYAHHHWGFVYQGESITVPISGNLSANCATVLTAATLRGFGISLLPRYLVNQLLADGQLVEILPEYQPEDLGIYGVYTSRQFSARLPTRVSRFLGGSLCVGSAFCLSLLFA</sequence>
<dbReference type="GO" id="GO:0043565">
    <property type="term" value="F:sequence-specific DNA binding"/>
    <property type="evidence" value="ECO:0007669"/>
    <property type="project" value="TreeGrafter"/>
</dbReference>
<dbReference type="InterPro" id="IPR000847">
    <property type="entry name" value="LysR_HTH_N"/>
</dbReference>
<protein>
    <submittedName>
        <fullName evidence="6">D-malate degradation protein R</fullName>
    </submittedName>
</protein>
<dbReference type="SUPFAM" id="SSF46785">
    <property type="entry name" value="Winged helix' DNA-binding domain"/>
    <property type="match status" value="1"/>
</dbReference>
<evidence type="ECO:0000256" key="3">
    <source>
        <dbReference type="ARBA" id="ARBA00023125"/>
    </source>
</evidence>
<dbReference type="Gene3D" id="1.10.10.10">
    <property type="entry name" value="Winged helix-like DNA-binding domain superfamily/Winged helix DNA-binding domain"/>
    <property type="match status" value="1"/>
</dbReference>
<evidence type="ECO:0000256" key="4">
    <source>
        <dbReference type="ARBA" id="ARBA00023163"/>
    </source>
</evidence>
<evidence type="ECO:0000313" key="7">
    <source>
        <dbReference type="Proteomes" id="UP000254821"/>
    </source>
</evidence>
<dbReference type="PROSITE" id="PS50931">
    <property type="entry name" value="HTH_LYSR"/>
    <property type="match status" value="1"/>
</dbReference>
<dbReference type="AlphaFoldDB" id="A0A377PL96"/>
<dbReference type="EMBL" id="UGHP01000001">
    <property type="protein sequence ID" value="STQ80734.1"/>
    <property type="molecule type" value="Genomic_DNA"/>
</dbReference>
<dbReference type="GO" id="GO:0003700">
    <property type="term" value="F:DNA-binding transcription factor activity"/>
    <property type="evidence" value="ECO:0007669"/>
    <property type="project" value="InterPro"/>
</dbReference>
<dbReference type="InterPro" id="IPR036390">
    <property type="entry name" value="WH_DNA-bd_sf"/>
</dbReference>
<feature type="domain" description="HTH lysR-type" evidence="5">
    <location>
        <begin position="1"/>
        <end position="59"/>
    </location>
</feature>
<evidence type="ECO:0000256" key="1">
    <source>
        <dbReference type="ARBA" id="ARBA00009437"/>
    </source>
</evidence>
<keyword evidence="2" id="KW-0805">Transcription regulation</keyword>
<reference evidence="6 7" key="1">
    <citation type="submission" date="2018-06" db="EMBL/GenBank/DDBJ databases">
        <authorList>
            <consortium name="Pathogen Informatics"/>
            <person name="Doyle S."/>
        </authorList>
    </citation>
    <scope>NUCLEOTIDE SEQUENCE [LARGE SCALE GENOMIC DNA]</scope>
    <source>
        <strain evidence="6 7">NCTC8105</strain>
    </source>
</reference>
<organism evidence="6 7">
    <name type="scientific">Hafnia alvei</name>
    <dbReference type="NCBI Taxonomy" id="569"/>
    <lineage>
        <taxon>Bacteria</taxon>
        <taxon>Pseudomonadati</taxon>
        <taxon>Pseudomonadota</taxon>
        <taxon>Gammaproteobacteria</taxon>
        <taxon>Enterobacterales</taxon>
        <taxon>Hafniaceae</taxon>
        <taxon>Hafnia</taxon>
    </lineage>
</organism>
<dbReference type="GO" id="GO:0006351">
    <property type="term" value="P:DNA-templated transcription"/>
    <property type="evidence" value="ECO:0007669"/>
    <property type="project" value="TreeGrafter"/>
</dbReference>
<evidence type="ECO:0000256" key="2">
    <source>
        <dbReference type="ARBA" id="ARBA00023015"/>
    </source>
</evidence>
<dbReference type="FunFam" id="1.10.10.10:FF:000001">
    <property type="entry name" value="LysR family transcriptional regulator"/>
    <property type="match status" value="1"/>
</dbReference>
<accession>A0A377PL96</accession>
<dbReference type="Gene3D" id="3.40.190.290">
    <property type="match status" value="1"/>
</dbReference>
<evidence type="ECO:0000313" key="6">
    <source>
        <dbReference type="EMBL" id="STQ80734.1"/>
    </source>
</evidence>
<dbReference type="PANTHER" id="PTHR30537">
    <property type="entry name" value="HTH-TYPE TRANSCRIPTIONAL REGULATOR"/>
    <property type="match status" value="1"/>
</dbReference>
<dbReference type="Pfam" id="PF03466">
    <property type="entry name" value="LysR_substrate"/>
    <property type="match status" value="1"/>
</dbReference>
<dbReference type="CDD" id="cd08422">
    <property type="entry name" value="PBP2_CrgA_like"/>
    <property type="match status" value="1"/>
</dbReference>
<dbReference type="InterPro" id="IPR005119">
    <property type="entry name" value="LysR_subst-bd"/>
</dbReference>
<dbReference type="SUPFAM" id="SSF53850">
    <property type="entry name" value="Periplasmic binding protein-like II"/>
    <property type="match status" value="1"/>
</dbReference>
<keyword evidence="4" id="KW-0804">Transcription</keyword>
<comment type="similarity">
    <text evidence="1">Belongs to the LysR transcriptional regulatory family.</text>
</comment>
<dbReference type="InterPro" id="IPR036388">
    <property type="entry name" value="WH-like_DNA-bd_sf"/>
</dbReference>
<dbReference type="Proteomes" id="UP000254821">
    <property type="component" value="Unassembled WGS sequence"/>
</dbReference>
<name>A0A377PL96_HAFAL</name>
<dbReference type="Pfam" id="PF00126">
    <property type="entry name" value="HTH_1"/>
    <property type="match status" value="1"/>
</dbReference>
<dbReference type="InterPro" id="IPR058163">
    <property type="entry name" value="LysR-type_TF_proteobact-type"/>
</dbReference>
<keyword evidence="3" id="KW-0238">DNA-binding</keyword>
<proteinExistence type="inferred from homology"/>
<evidence type="ECO:0000259" key="5">
    <source>
        <dbReference type="PROSITE" id="PS50931"/>
    </source>
</evidence>
<dbReference type="PANTHER" id="PTHR30537:SF35">
    <property type="entry name" value="TRANSCRIPTIONAL REGULATORY PROTEIN"/>
    <property type="match status" value="1"/>
</dbReference>
<gene>
    <name evidence="6" type="primary">dmlR_8</name>
    <name evidence="6" type="ORF">NCTC8105_02860</name>
</gene>